<dbReference type="AlphaFoldDB" id="A0A0M2HJI5"/>
<dbReference type="InterPro" id="IPR035398">
    <property type="entry name" value="Bac_rhamnosid_C"/>
</dbReference>
<dbReference type="InterPro" id="IPR016007">
    <property type="entry name" value="Alpha_rhamnosid"/>
</dbReference>
<dbReference type="STRING" id="92835.RS81_00517"/>
<evidence type="ECO:0000256" key="1">
    <source>
        <dbReference type="ARBA" id="ARBA00001445"/>
    </source>
</evidence>
<dbReference type="Gene3D" id="2.60.120.260">
    <property type="entry name" value="Galactose-binding domain-like"/>
    <property type="match status" value="2"/>
</dbReference>
<dbReference type="InterPro" id="IPR013737">
    <property type="entry name" value="Bac_rhamnosid_N"/>
</dbReference>
<feature type="domain" description="Bacterial alpha-L-rhamnosidase N-terminal" evidence="5">
    <location>
        <begin position="33"/>
        <end position="198"/>
    </location>
</feature>
<dbReference type="Pfam" id="PF17389">
    <property type="entry name" value="Bac_rhamnosid6H"/>
    <property type="match status" value="1"/>
</dbReference>
<dbReference type="GO" id="GO:0005975">
    <property type="term" value="P:carbohydrate metabolic process"/>
    <property type="evidence" value="ECO:0007669"/>
    <property type="project" value="InterPro"/>
</dbReference>
<evidence type="ECO:0000313" key="8">
    <source>
        <dbReference type="EMBL" id="KJL44523.1"/>
    </source>
</evidence>
<dbReference type="Pfam" id="PF08531">
    <property type="entry name" value="Bac_rhamnosid_N"/>
    <property type="match status" value="1"/>
</dbReference>
<comment type="caution">
    <text evidence="8">The sequence shown here is derived from an EMBL/GenBank/DDBJ whole genome shotgun (WGS) entry which is preliminary data.</text>
</comment>
<dbReference type="PATRIC" id="fig|92835.4.peg.531"/>
<dbReference type="RefSeq" id="WP_045274515.1">
    <property type="nucleotide sequence ID" value="NZ_BAAAUP010000002.1"/>
</dbReference>
<keyword evidence="3" id="KW-0378">Hydrolase</keyword>
<protein>
    <recommendedName>
        <fullName evidence="2">alpha-L-rhamnosidase</fullName>
        <ecNumber evidence="2">3.2.1.40</ecNumber>
    </recommendedName>
</protein>
<dbReference type="Pfam" id="PF17390">
    <property type="entry name" value="Bac_rhamnosid_C"/>
    <property type="match status" value="1"/>
</dbReference>
<evidence type="ECO:0000259" key="5">
    <source>
        <dbReference type="Pfam" id="PF08531"/>
    </source>
</evidence>
<evidence type="ECO:0000313" key="9">
    <source>
        <dbReference type="Proteomes" id="UP000033956"/>
    </source>
</evidence>
<feature type="domain" description="Alpha-L-rhamnosidase concanavalin-like" evidence="4">
    <location>
        <begin position="210"/>
        <end position="306"/>
    </location>
</feature>
<dbReference type="EMBL" id="JYIZ01000031">
    <property type="protein sequence ID" value="KJL44523.1"/>
    <property type="molecule type" value="Genomic_DNA"/>
</dbReference>
<evidence type="ECO:0000256" key="2">
    <source>
        <dbReference type="ARBA" id="ARBA00012652"/>
    </source>
</evidence>
<dbReference type="Pfam" id="PF05592">
    <property type="entry name" value="Bac_rhamnosid"/>
    <property type="match status" value="1"/>
</dbReference>
<dbReference type="PANTHER" id="PTHR33307:SF6">
    <property type="entry name" value="ALPHA-RHAMNOSIDASE (EUROFUNG)-RELATED"/>
    <property type="match status" value="1"/>
</dbReference>
<evidence type="ECO:0000259" key="7">
    <source>
        <dbReference type="Pfam" id="PF17390"/>
    </source>
</evidence>
<name>A0A0M2HJI5_9MICO</name>
<organism evidence="8 9">
    <name type="scientific">Microbacterium terrae</name>
    <dbReference type="NCBI Taxonomy" id="69369"/>
    <lineage>
        <taxon>Bacteria</taxon>
        <taxon>Bacillati</taxon>
        <taxon>Actinomycetota</taxon>
        <taxon>Actinomycetes</taxon>
        <taxon>Micrococcales</taxon>
        <taxon>Microbacteriaceae</taxon>
        <taxon>Microbacterium</taxon>
    </lineage>
</organism>
<dbReference type="EC" id="3.2.1.40" evidence="2"/>
<evidence type="ECO:0000256" key="3">
    <source>
        <dbReference type="ARBA" id="ARBA00022801"/>
    </source>
</evidence>
<feature type="domain" description="Alpha-L-rhamnosidase C-terminal" evidence="7">
    <location>
        <begin position="668"/>
        <end position="737"/>
    </location>
</feature>
<dbReference type="SUPFAM" id="SSF48208">
    <property type="entry name" value="Six-hairpin glycosidases"/>
    <property type="match status" value="1"/>
</dbReference>
<dbReference type="PANTHER" id="PTHR33307">
    <property type="entry name" value="ALPHA-RHAMNOSIDASE (EUROFUNG)"/>
    <property type="match status" value="1"/>
</dbReference>
<proteinExistence type="predicted"/>
<comment type="catalytic activity">
    <reaction evidence="1">
        <text>Hydrolysis of terminal non-reducing alpha-L-rhamnose residues in alpha-L-rhamnosides.</text>
        <dbReference type="EC" id="3.2.1.40"/>
    </reaction>
</comment>
<keyword evidence="9" id="KW-1185">Reference proteome</keyword>
<dbReference type="InterPro" id="IPR012341">
    <property type="entry name" value="6hp_glycosidase-like_sf"/>
</dbReference>
<reference evidence="8 9" key="1">
    <citation type="submission" date="2015-02" db="EMBL/GenBank/DDBJ databases">
        <title>Draft genome sequences of ten Microbacterium spp. with emphasis on heavy metal contaminated environments.</title>
        <authorList>
            <person name="Corretto E."/>
        </authorList>
    </citation>
    <scope>NUCLEOTIDE SEQUENCE [LARGE SCALE GENOMIC DNA]</scope>
    <source>
        <strain evidence="8 9">DSM 12510</strain>
    </source>
</reference>
<accession>A0A0M2HJI5</accession>
<feature type="domain" description="Alpha-L-rhamnosidase six-hairpin glycosidase" evidence="6">
    <location>
        <begin position="312"/>
        <end position="666"/>
    </location>
</feature>
<dbReference type="Gene3D" id="2.60.420.10">
    <property type="entry name" value="Maltose phosphorylase, domain 3"/>
    <property type="match status" value="1"/>
</dbReference>
<dbReference type="Proteomes" id="UP000033956">
    <property type="component" value="Unassembled WGS sequence"/>
</dbReference>
<dbReference type="PIRSF" id="PIRSF010631">
    <property type="entry name" value="A-rhamnsds"/>
    <property type="match status" value="1"/>
</dbReference>
<dbReference type="GO" id="GO:0030596">
    <property type="term" value="F:alpha-L-rhamnosidase activity"/>
    <property type="evidence" value="ECO:0007669"/>
    <property type="project" value="UniProtKB-EC"/>
</dbReference>
<evidence type="ECO:0000259" key="4">
    <source>
        <dbReference type="Pfam" id="PF05592"/>
    </source>
</evidence>
<dbReference type="InterPro" id="IPR008902">
    <property type="entry name" value="Rhamnosid_concanavalin"/>
</dbReference>
<dbReference type="InterPro" id="IPR035396">
    <property type="entry name" value="Bac_rhamnosid6H"/>
</dbReference>
<evidence type="ECO:0000259" key="6">
    <source>
        <dbReference type="Pfam" id="PF17389"/>
    </source>
</evidence>
<gene>
    <name evidence="8" type="ORF">RS81_00517</name>
</gene>
<dbReference type="OrthoDB" id="9761045at2"/>
<dbReference type="InterPro" id="IPR008928">
    <property type="entry name" value="6-hairpin_glycosidase_sf"/>
</dbReference>
<sequence length="757" mass="83177">MTIPEAHFIAANIEPDTAPIFRIEFDLEPGHGAVRSAVISLSALGICEAWLNGQAITDALYTPGWTSYEWRVHYTDHDVTALLVDRSVLGIRVGNGWYRGRLGWIETERYGTEIAAYAKLVIDYADGHRQIIATDESWTVGPSAVTANDFYDGQSIDARLHDDRWMQSGFTSEAWGGVHVVTDTPSLELDPAPPVRRVDTLKPQKIWDSPSGQTLIDFGQNIVGFVRVRVRGKSGDQLTLRHAEVLENGELAVRPLRSAASVDRYILSGGDDVFEPTLTFHGFRYAEITAWPEEVDLAEALEAVVVSSDLQRIGYFECSVPELNQFHSNVVWGMRGNFVDIPTDCPQRDERLGWTGDISSFAPTAAFLFDVKDFLTDWLRDLALEQSARDGLVPYIVPDILKYAKVPQPGAGAEEAAAFWSDAAVWVPWALWQAYGDRDVLTAAYESMVAHGRRVTSLLSESGVWDSGFQFGDWLDPDAPADQPGAAKADPGVVATACAYRTADTIRQTALLLGHAEVAAEFSLISAHIRDGFHREYVDGERITSDCTTVYALAIAFGLLDEHEQEWAGARLAELVAASGFHISTGFAGTPFITEALTATGHTSTAYRLLLQRECPSWLYPVSMGATTIWERWDSMLPDGSINPGDMTSFNHYSLGSVADWIHRVVGGIAPLEPGYRRILVAPQLDPAVEWASTRLRTPHGWVAVNWRQDDDATTLDVIVPTGTVATVRLGGYEQHLPAGRHEVRVAAKDIAATRAA</sequence>
<dbReference type="Gene3D" id="1.50.10.10">
    <property type="match status" value="1"/>
</dbReference>